<gene>
    <name evidence="3" type="ordered locus">AS9A_4301</name>
</gene>
<keyword evidence="3" id="KW-0378">Hydrolase</keyword>
<dbReference type="Gene3D" id="3.40.1350.80">
    <property type="match status" value="1"/>
</dbReference>
<keyword evidence="4" id="KW-1185">Reference proteome</keyword>
<proteinExistence type="predicted"/>
<evidence type="ECO:0000313" key="4">
    <source>
        <dbReference type="Proteomes" id="UP000009235"/>
    </source>
</evidence>
<dbReference type="HOGENOM" id="CLU_747251_0_0_11"/>
<name>F6EL71_HOYSD</name>
<organism evidence="3 4">
    <name type="scientific">Hoyosella subflava (strain DSM 45089 / JCM 17490 / NBRC 109087 / DQS3-9A1)</name>
    <name type="common">Amycolicicoccus subflavus</name>
    <dbReference type="NCBI Taxonomy" id="443218"/>
    <lineage>
        <taxon>Bacteria</taxon>
        <taxon>Bacillati</taxon>
        <taxon>Actinomycetota</taxon>
        <taxon>Actinomycetes</taxon>
        <taxon>Mycobacteriales</taxon>
        <taxon>Hoyosellaceae</taxon>
        <taxon>Hoyosella</taxon>
    </lineage>
</organism>
<keyword evidence="3" id="KW-0540">Nuclease</keyword>
<protein>
    <submittedName>
        <fullName evidence="3">BsuBIPstI restriction endonuclease domain protein</fullName>
    </submittedName>
</protein>
<dbReference type="GO" id="GO:0009036">
    <property type="term" value="F:type II site-specific deoxyribonuclease activity"/>
    <property type="evidence" value="ECO:0007669"/>
    <property type="project" value="InterPro"/>
</dbReference>
<dbReference type="OrthoDB" id="9798907at2"/>
<evidence type="ECO:0000259" key="1">
    <source>
        <dbReference type="Pfam" id="PF06616"/>
    </source>
</evidence>
<dbReference type="AlphaFoldDB" id="F6EL71"/>
<dbReference type="REBASE" id="35732">
    <property type="entry name" value="Asu9A1ORF4300P"/>
</dbReference>
<feature type="domain" description="BsuBI/PstI restriction endonuclease HTH" evidence="2">
    <location>
        <begin position="83"/>
        <end position="183"/>
    </location>
</feature>
<dbReference type="eggNOG" id="COG0827">
    <property type="taxonomic scope" value="Bacteria"/>
</dbReference>
<feature type="domain" description="BsuBI/PstI restriction endonuclease" evidence="1">
    <location>
        <begin position="200"/>
        <end position="353"/>
    </location>
</feature>
<dbReference type="Proteomes" id="UP000009235">
    <property type="component" value="Chromosome"/>
</dbReference>
<dbReference type="InterPro" id="IPR041454">
    <property type="entry name" value="BsuBI/PstI_N"/>
</dbReference>
<dbReference type="Pfam" id="PF17728">
    <property type="entry name" value="BsuBI_PstI_RE_N"/>
    <property type="match status" value="1"/>
</dbReference>
<reference evidence="3 4" key="1">
    <citation type="journal article" date="2011" name="J. Bacteriol.">
        <title>Complete genome sequence of Amycolicicoccus subflavus DQS3-9A1T, an actinomycete isolated from crude oil-polluted soil.</title>
        <authorList>
            <person name="Cai M."/>
            <person name="Chen W.M."/>
            <person name="Nie Y."/>
            <person name="Chi C.Q."/>
            <person name="Wang Y.N."/>
            <person name="Tang Y.Q."/>
            <person name="Li G.Y."/>
            <person name="Wu X.L."/>
        </authorList>
    </citation>
    <scope>NUCLEOTIDE SEQUENCE [LARGE SCALE GENOMIC DNA]</scope>
    <source>
        <strain evidence="4">DSM 45089 / DQS3-9A1</strain>
    </source>
</reference>
<evidence type="ECO:0000313" key="3">
    <source>
        <dbReference type="EMBL" id="AEF42734.1"/>
    </source>
</evidence>
<dbReference type="Gene3D" id="1.10.10.1820">
    <property type="entry name" value="BsuBI/PstI restriction endonuclease-like"/>
    <property type="match status" value="1"/>
</dbReference>
<keyword evidence="3" id="KW-0255">Endonuclease</keyword>
<dbReference type="Pfam" id="PF06616">
    <property type="entry name" value="BsuBI_PstI_RE"/>
    <property type="match status" value="1"/>
</dbReference>
<dbReference type="InterPro" id="IPR009528">
    <property type="entry name" value="Restrct_endonuc_II_BsuBI_C"/>
</dbReference>
<dbReference type="KEGG" id="asd:AS9A_4301"/>
<dbReference type="EMBL" id="CP002786">
    <property type="protein sequence ID" value="AEF42734.1"/>
    <property type="molecule type" value="Genomic_DNA"/>
</dbReference>
<dbReference type="GO" id="GO:0000287">
    <property type="term" value="F:magnesium ion binding"/>
    <property type="evidence" value="ECO:0007669"/>
    <property type="project" value="InterPro"/>
</dbReference>
<dbReference type="STRING" id="443218.AS9A_4301"/>
<dbReference type="GO" id="GO:0009307">
    <property type="term" value="P:DNA restriction-modification system"/>
    <property type="evidence" value="ECO:0007669"/>
    <property type="project" value="InterPro"/>
</dbReference>
<evidence type="ECO:0000259" key="2">
    <source>
        <dbReference type="Pfam" id="PF17728"/>
    </source>
</evidence>
<sequence length="364" mass="40620">MRPSRPVITPALAEQRLRQIFPRAAFDPTLSAPLAAMAVSALLYIDAVCSDTQPVTTVTWARPTTVIWMSDAALAHPDHQDRLAWRTAAAKGRAQVEALLDQWGEPFQPRYRENSRETLRDETFKHWHQHGAMRKRTDVVTSSSSPRWALRDDFADLFDPSLTDDQAQELAERWRETHLDPGTRLRVVHAQRAEQSSTAVHVTLPDGTRRSLEPGTSSLILKGVIESWAAARLTTPVVLTVSEPGDKVHIGDEKILQQLGIQIDVANVLPDALIADIGSDPVRFWLGEAVASDGPVTEERRKLLLHWASQQNILPSSCSFLTAFHSRNAAAARRRLKDLASGTWAWFADEPTQELAWYEINPSS</sequence>
<dbReference type="GO" id="GO:0003677">
    <property type="term" value="F:DNA binding"/>
    <property type="evidence" value="ECO:0007669"/>
    <property type="project" value="InterPro"/>
</dbReference>
<dbReference type="RefSeq" id="WP_013809082.1">
    <property type="nucleotide sequence ID" value="NC_015564.1"/>
</dbReference>
<accession>F6EL71</accession>
<dbReference type="InterPro" id="IPR041963">
    <property type="entry name" value="BsuBI/PstI_C_sf"/>
</dbReference>
<dbReference type="InterPro" id="IPR041962">
    <property type="entry name" value="BsuBI/PstI_N_sf"/>
</dbReference>